<keyword evidence="2" id="KW-1185">Reference proteome</keyword>
<proteinExistence type="predicted"/>
<reference evidence="2" key="1">
    <citation type="journal article" date="2023" name="Front. Plant Sci.">
        <title>Chromosomal-level genome assembly of Melastoma candidum provides insights into trichome evolution.</title>
        <authorList>
            <person name="Zhong Y."/>
            <person name="Wu W."/>
            <person name="Sun C."/>
            <person name="Zou P."/>
            <person name="Liu Y."/>
            <person name="Dai S."/>
            <person name="Zhou R."/>
        </authorList>
    </citation>
    <scope>NUCLEOTIDE SEQUENCE [LARGE SCALE GENOMIC DNA]</scope>
</reference>
<comment type="caution">
    <text evidence="1">The sequence shown here is derived from an EMBL/GenBank/DDBJ whole genome shotgun (WGS) entry which is preliminary data.</text>
</comment>
<dbReference type="Proteomes" id="UP001057402">
    <property type="component" value="Chromosome 1"/>
</dbReference>
<protein>
    <submittedName>
        <fullName evidence="1">Uncharacterized protein</fullName>
    </submittedName>
</protein>
<dbReference type="EMBL" id="CM042880">
    <property type="protein sequence ID" value="KAI4388014.1"/>
    <property type="molecule type" value="Genomic_DNA"/>
</dbReference>
<evidence type="ECO:0000313" key="2">
    <source>
        <dbReference type="Proteomes" id="UP001057402"/>
    </source>
</evidence>
<gene>
    <name evidence="1" type="ORF">MLD38_000391</name>
</gene>
<name>A0ACB9SAC6_9MYRT</name>
<sequence length="229" mass="26140">MAGEGKGVVLLGFWPSLFAIKVKIALSEKHVDYEDREEDLSNKSDLLLKMNPVHKLIPVLIHDGRPVCESHIIIEYVDEVWNHGPTLLPADPHERARSRFWADFADKKVISSIRSVWYGKAEAQETAKKELAEWVKLLESEIGEKAYFGGETFGLLDLSLVPYYWWFLALKKSLDLGPVCELELPKLEEWLKRCLLRDSVNTALPDLDKLCKYIVQKREKRLAAAAPAN</sequence>
<accession>A0ACB9SAC6</accession>
<evidence type="ECO:0000313" key="1">
    <source>
        <dbReference type="EMBL" id="KAI4388014.1"/>
    </source>
</evidence>
<organism evidence="1 2">
    <name type="scientific">Melastoma candidum</name>
    <dbReference type="NCBI Taxonomy" id="119954"/>
    <lineage>
        <taxon>Eukaryota</taxon>
        <taxon>Viridiplantae</taxon>
        <taxon>Streptophyta</taxon>
        <taxon>Embryophyta</taxon>
        <taxon>Tracheophyta</taxon>
        <taxon>Spermatophyta</taxon>
        <taxon>Magnoliopsida</taxon>
        <taxon>eudicotyledons</taxon>
        <taxon>Gunneridae</taxon>
        <taxon>Pentapetalae</taxon>
        <taxon>rosids</taxon>
        <taxon>malvids</taxon>
        <taxon>Myrtales</taxon>
        <taxon>Melastomataceae</taxon>
        <taxon>Melastomatoideae</taxon>
        <taxon>Melastomateae</taxon>
        <taxon>Melastoma</taxon>
    </lineage>
</organism>